<dbReference type="AlphaFoldDB" id="A0A0G1VX26"/>
<dbReference type="EMBL" id="LCQD01000028">
    <property type="protein sequence ID" value="KKW10900.1"/>
    <property type="molecule type" value="Genomic_DNA"/>
</dbReference>
<evidence type="ECO:0000313" key="3">
    <source>
        <dbReference type="EMBL" id="KKW10900.1"/>
    </source>
</evidence>
<accession>A0A0G1VX26</accession>
<sequence>MQAPNDELNKAIDRWFSIQTTNPSWLDNYIYKQNGGLNPFYPWPPEKEDIDKFLFASQSFEQAAKAMTPEKRQELVKTFNEGSQRAEAFRAEAREGAKKRVQEVIKYTIEEPSVPPEQKPLLYQALEAKSESEPQRTVAELVPEAIEVGEVAQAFLNPKAGVEASGPTSFKNLRGLSAVQKNITAAGVDALTQVFPDLRRGAFNRMVGDSLQKMIDNTDFLTKKFGSDFLAQPWFTQVQRDAGRIVGQGAAHGGAKNALEDVISSLFRGPADQTTLAIMEAYRVNVMQGLPPPNFNQLRAAHMGIGSELFKFGVGEAKGWAVRKGLTALGVKLAAGTAIGPVGWAALAFDFLAGRLGKFGNWLKGLAMPRAGEVPGDRWILGGIGCILSIMIILPLVIQMFIIDNAIIGRLQMGGPGEGGSPLPPYPGAPTIPGDVTGCPTKQAYTLTQCPGSSDYSHANLWAYDLGFSGAMGMPIYATHNGVVAATTGELQSGGYGNMVEIKGTTPAGTAYYTLYGHLVPRWVVRPGQQVKAGDIIGYGDDTGNSSGPHLHYEYRDAQNRTGKFGIQFMPAACVTNPGYCSLQ</sequence>
<comment type="caution">
    <text evidence="3">The sequence shown here is derived from an EMBL/GenBank/DDBJ whole genome shotgun (WGS) entry which is preliminary data.</text>
</comment>
<dbReference type="Proteomes" id="UP000034588">
    <property type="component" value="Unassembled WGS sequence"/>
</dbReference>
<dbReference type="InterPro" id="IPR050570">
    <property type="entry name" value="Cell_wall_metabolism_enzyme"/>
</dbReference>
<feature type="domain" description="M23ase beta-sheet core" evidence="2">
    <location>
        <begin position="468"/>
        <end position="559"/>
    </location>
</feature>
<keyword evidence="1" id="KW-1133">Transmembrane helix</keyword>
<feature type="transmembrane region" description="Helical" evidence="1">
    <location>
        <begin position="379"/>
        <end position="403"/>
    </location>
</feature>
<proteinExistence type="predicted"/>
<dbReference type="PANTHER" id="PTHR21666:SF270">
    <property type="entry name" value="MUREIN HYDROLASE ACTIVATOR ENVC"/>
    <property type="match status" value="1"/>
</dbReference>
<dbReference type="GO" id="GO:0004222">
    <property type="term" value="F:metalloendopeptidase activity"/>
    <property type="evidence" value="ECO:0007669"/>
    <property type="project" value="TreeGrafter"/>
</dbReference>
<dbReference type="SUPFAM" id="SSF51261">
    <property type="entry name" value="Duplicated hybrid motif"/>
    <property type="match status" value="1"/>
</dbReference>
<name>A0A0G1VX26_9BACT</name>
<dbReference type="CDD" id="cd12797">
    <property type="entry name" value="M23_peptidase"/>
    <property type="match status" value="1"/>
</dbReference>
<dbReference type="InterPro" id="IPR016047">
    <property type="entry name" value="M23ase_b-sheet_dom"/>
</dbReference>
<keyword evidence="1" id="KW-0812">Transmembrane</keyword>
<dbReference type="Pfam" id="PF01551">
    <property type="entry name" value="Peptidase_M23"/>
    <property type="match status" value="1"/>
</dbReference>
<evidence type="ECO:0000256" key="1">
    <source>
        <dbReference type="SAM" id="Phobius"/>
    </source>
</evidence>
<keyword evidence="1" id="KW-0472">Membrane</keyword>
<reference evidence="3 4" key="1">
    <citation type="journal article" date="2015" name="Nature">
        <title>rRNA introns, odd ribosomes, and small enigmatic genomes across a large radiation of phyla.</title>
        <authorList>
            <person name="Brown C.T."/>
            <person name="Hug L.A."/>
            <person name="Thomas B.C."/>
            <person name="Sharon I."/>
            <person name="Castelle C.J."/>
            <person name="Singh A."/>
            <person name="Wilkins M.J."/>
            <person name="Williams K.H."/>
            <person name="Banfield J.F."/>
        </authorList>
    </citation>
    <scope>NUCLEOTIDE SEQUENCE [LARGE SCALE GENOMIC DNA]</scope>
</reference>
<evidence type="ECO:0000259" key="2">
    <source>
        <dbReference type="Pfam" id="PF01551"/>
    </source>
</evidence>
<dbReference type="PANTHER" id="PTHR21666">
    <property type="entry name" value="PEPTIDASE-RELATED"/>
    <property type="match status" value="1"/>
</dbReference>
<dbReference type="Gene3D" id="2.70.70.10">
    <property type="entry name" value="Glucose Permease (Domain IIA)"/>
    <property type="match status" value="1"/>
</dbReference>
<protein>
    <recommendedName>
        <fullName evidence="2">M23ase beta-sheet core domain-containing protein</fullName>
    </recommendedName>
</protein>
<evidence type="ECO:0000313" key="4">
    <source>
        <dbReference type="Proteomes" id="UP000034588"/>
    </source>
</evidence>
<dbReference type="InterPro" id="IPR011055">
    <property type="entry name" value="Dup_hybrid_motif"/>
</dbReference>
<gene>
    <name evidence="3" type="ORF">UY48_C0028G0009</name>
</gene>
<organism evidence="3 4">
    <name type="scientific">Candidatus Gottesmanbacteria bacterium GW2011_GWB1_49_7</name>
    <dbReference type="NCBI Taxonomy" id="1618448"/>
    <lineage>
        <taxon>Bacteria</taxon>
        <taxon>Candidatus Gottesmaniibacteriota</taxon>
    </lineage>
</organism>